<dbReference type="PROSITE" id="PS50965">
    <property type="entry name" value="NERD"/>
    <property type="match status" value="1"/>
</dbReference>
<feature type="transmembrane region" description="Helical" evidence="1">
    <location>
        <begin position="72"/>
        <end position="91"/>
    </location>
</feature>
<gene>
    <name evidence="4" type="ORF">N5910_04375</name>
    <name evidence="3" type="ORF">U2150_02960</name>
</gene>
<keyword evidence="1" id="KW-0472">Membrane</keyword>
<sequence>MPYIICEKCSHYWEVEGEEEFWVFYMCDECGSLLIYVESLAEYNRLTKKIPSALEKTHTGRMAEHYWGMWRAGKLISITGLLSIPLSLFLTLKGFTAAIAILVLGIALIPVSFRFMSASEERGMGWAKGYVGELVVINCLRRLPDDYVIFNDVHFPGSYGNIDHVVLGPTGLYVIETKYYNGNYIIKGDQWFRYDLDMREEKSPSAQAKRNAATLKEFLASEDIHVSWVNAIVAFLNNSYRIIEEDEFCRVMKPCMIPRYIEHNRLMLGDIKIKRIREVLEDCSSEVW</sequence>
<dbReference type="Proteomes" id="UP001065373">
    <property type="component" value="Chromosome"/>
</dbReference>
<protein>
    <submittedName>
        <fullName evidence="4">NERD domain-containing protein</fullName>
    </submittedName>
    <submittedName>
        <fullName evidence="3">Nuclease-related domain-containing protein</fullName>
    </submittedName>
</protein>
<feature type="transmembrane region" description="Helical" evidence="1">
    <location>
        <begin position="97"/>
        <end position="116"/>
    </location>
</feature>
<evidence type="ECO:0000256" key="1">
    <source>
        <dbReference type="SAM" id="Phobius"/>
    </source>
</evidence>
<evidence type="ECO:0000313" key="3">
    <source>
        <dbReference type="EMBL" id="MEJ8542452.1"/>
    </source>
</evidence>
<name>A0A9E7RUR4_METWO</name>
<dbReference type="RefSeq" id="WP_074358894.1">
    <property type="nucleotide sequence ID" value="NZ_CP104550.1"/>
</dbReference>
<feature type="domain" description="NERD" evidence="2">
    <location>
        <begin position="128"/>
        <end position="238"/>
    </location>
</feature>
<accession>A0A9E7RUR4</accession>
<dbReference type="EMBL" id="JAXUHJ010000008">
    <property type="protein sequence ID" value="MEJ8542452.1"/>
    <property type="molecule type" value="Genomic_DNA"/>
</dbReference>
<evidence type="ECO:0000313" key="4">
    <source>
        <dbReference type="EMBL" id="UXH32523.1"/>
    </source>
</evidence>
<dbReference type="Proteomes" id="UP001369247">
    <property type="component" value="Unassembled WGS sequence"/>
</dbReference>
<dbReference type="KEGG" id="mwo:MWSIV6_0845"/>
<dbReference type="GeneID" id="58978491"/>
<dbReference type="GeneID" id="75106461"/>
<evidence type="ECO:0000259" key="2">
    <source>
        <dbReference type="PROSITE" id="PS50965"/>
    </source>
</evidence>
<keyword evidence="1" id="KW-0812">Transmembrane</keyword>
<dbReference type="Pfam" id="PF08378">
    <property type="entry name" value="NERD"/>
    <property type="match status" value="1"/>
</dbReference>
<dbReference type="AlphaFoldDB" id="A0A9E7RUR4"/>
<keyword evidence="5" id="KW-1185">Reference proteome</keyword>
<reference evidence="4" key="1">
    <citation type="submission" date="2022-09" db="EMBL/GenBank/DDBJ databases">
        <title>Characterization of three MwoI isoschizomers from sequenced genome and metagenomes.</title>
        <authorList>
            <person name="Fomenkov A."/>
            <person name="Xu S.Y."/>
            <person name="Roberts R.J."/>
        </authorList>
    </citation>
    <scope>NUCLEOTIDE SEQUENCE</scope>
    <source>
        <strain evidence="4">DSM 2970</strain>
    </source>
</reference>
<reference evidence="3 5" key="2">
    <citation type="submission" date="2023-12" db="EMBL/GenBank/DDBJ databases">
        <title>Phenotypic and Genomic Characterization of Methanothermobacter wolfeii Strain BSEL, a CO2-Capturing Archaeon with Minimal Nutrient Requirements.</title>
        <authorList>
            <person name="Ale Enriquez F."/>
            <person name="Ahring B.K."/>
        </authorList>
    </citation>
    <scope>NUCLEOTIDE SEQUENCE [LARGE SCALE GENOMIC DNA]</scope>
    <source>
        <strain evidence="3 5">BSEL-1</strain>
    </source>
</reference>
<dbReference type="EMBL" id="CP104550">
    <property type="protein sequence ID" value="UXH32523.1"/>
    <property type="molecule type" value="Genomic_DNA"/>
</dbReference>
<organism evidence="4">
    <name type="scientific">Methanothermobacter wolfeii</name>
    <name type="common">Methanobacterium wolfei</name>
    <dbReference type="NCBI Taxonomy" id="145261"/>
    <lineage>
        <taxon>Archaea</taxon>
        <taxon>Methanobacteriati</taxon>
        <taxon>Methanobacteriota</taxon>
        <taxon>Methanomada group</taxon>
        <taxon>Methanobacteria</taxon>
        <taxon>Methanobacteriales</taxon>
        <taxon>Methanobacteriaceae</taxon>
        <taxon>Methanothermobacter</taxon>
    </lineage>
</organism>
<proteinExistence type="predicted"/>
<evidence type="ECO:0000313" key="5">
    <source>
        <dbReference type="Proteomes" id="UP001369247"/>
    </source>
</evidence>
<dbReference type="InterPro" id="IPR011528">
    <property type="entry name" value="NERD"/>
</dbReference>
<keyword evidence="1" id="KW-1133">Transmembrane helix</keyword>